<evidence type="ECO:0000313" key="3">
    <source>
        <dbReference type="Proteomes" id="UP001156441"/>
    </source>
</evidence>
<keyword evidence="1" id="KW-0732">Signal</keyword>
<evidence type="ECO:0000256" key="1">
    <source>
        <dbReference type="SAM" id="SignalP"/>
    </source>
</evidence>
<protein>
    <recommendedName>
        <fullName evidence="4">DUF3558 domain-containing protein</fullName>
    </recommendedName>
</protein>
<keyword evidence="3" id="KW-1185">Reference proteome</keyword>
<dbReference type="Proteomes" id="UP001156441">
    <property type="component" value="Unassembled WGS sequence"/>
</dbReference>
<organism evidence="2 3">
    <name type="scientific">Actinophytocola gossypii</name>
    <dbReference type="NCBI Taxonomy" id="2812003"/>
    <lineage>
        <taxon>Bacteria</taxon>
        <taxon>Bacillati</taxon>
        <taxon>Actinomycetota</taxon>
        <taxon>Actinomycetes</taxon>
        <taxon>Pseudonocardiales</taxon>
        <taxon>Pseudonocardiaceae</taxon>
    </lineage>
</organism>
<feature type="signal peptide" evidence="1">
    <location>
        <begin position="1"/>
        <end position="22"/>
    </location>
</feature>
<dbReference type="EMBL" id="JAFFZE010000010">
    <property type="protein sequence ID" value="MCT2583700.1"/>
    <property type="molecule type" value="Genomic_DNA"/>
</dbReference>
<comment type="caution">
    <text evidence="2">The sequence shown here is derived from an EMBL/GenBank/DDBJ whole genome shotgun (WGS) entry which is preliminary data.</text>
</comment>
<feature type="chain" id="PRO_5046467747" description="DUF3558 domain-containing protein" evidence="1">
    <location>
        <begin position="23"/>
        <end position="187"/>
    </location>
</feature>
<name>A0ABT2J770_9PSEU</name>
<gene>
    <name evidence="2" type="ORF">JT362_11285</name>
</gene>
<reference evidence="2 3" key="1">
    <citation type="submission" date="2021-02" db="EMBL/GenBank/DDBJ databases">
        <title>Actinophytocola xerophila sp. nov., isolated from soil of cotton cropping field.</title>
        <authorList>
            <person name="Huang R."/>
            <person name="Chen X."/>
            <person name="Ge X."/>
            <person name="Liu W."/>
        </authorList>
    </citation>
    <scope>NUCLEOTIDE SEQUENCE [LARGE SCALE GENOMIC DNA]</scope>
    <source>
        <strain evidence="2 3">S1-96</strain>
    </source>
</reference>
<dbReference type="RefSeq" id="WP_260191086.1">
    <property type="nucleotide sequence ID" value="NZ_JAFFZE010000010.1"/>
</dbReference>
<evidence type="ECO:0008006" key="4">
    <source>
        <dbReference type="Google" id="ProtNLM"/>
    </source>
</evidence>
<dbReference type="PROSITE" id="PS51257">
    <property type="entry name" value="PROKAR_LIPOPROTEIN"/>
    <property type="match status" value="1"/>
</dbReference>
<proteinExistence type="predicted"/>
<sequence>MRRLVAVLCCAVLLGAAGCATTGGVEVAGQASQVEPPPVVPPLPSGTPESVDAVAVLRADPAVPEKIKSLLVPCEGGSYPVVDRYADLTRDGVVELVATVLPCHWGQVPMPSETSGIGLAGYVYDLSADPPTRLLALENGVELLVDRGNRLVATASRYLAEDELCCPTDQRITFYTWNGTGFVETDR</sequence>
<evidence type="ECO:0000313" key="2">
    <source>
        <dbReference type="EMBL" id="MCT2583700.1"/>
    </source>
</evidence>
<accession>A0ABT2J770</accession>